<comment type="caution">
    <text evidence="4">The sequence shown here is derived from an EMBL/GenBank/DDBJ whole genome shotgun (WGS) entry which is preliminary data.</text>
</comment>
<keyword evidence="2 4" id="KW-0378">Hydrolase</keyword>
<dbReference type="AlphaFoldDB" id="A0A6M0H5D3"/>
<gene>
    <name evidence="4" type="ORF">G3M99_13900</name>
</gene>
<dbReference type="Gene3D" id="3.60.60.10">
    <property type="entry name" value="Penicillin V Acylase, Chain A"/>
    <property type="match status" value="1"/>
</dbReference>
<sequence length="330" mass="37354">MCTSLTFKTQDGNHFLARTMDFSLILNPNAIMYPRKYKWKLYQDKQSIEVNFAFLGIGQKFDGNYCAFADGTNEKGFSCASLYFPGYAIYSDKESTSLLNIAPYEVVPYLLSKCETVKDAIKEIKKVNLMNVTLEEMQLLPPLHWIVADKSGNCIVIEPTENGLVIKENLIGVMTNSPEFNWHMTNLRNYVGINPLKKKEVTLGNVTFKPLSQGSGTLGLPGDFTSPSRFVKTVFAKYASTDCKDEIEGITNIFHILEGVTIPKGNVITEYNKIDYTQYTSCFNLDKGILYYKTYDNSQLIAVSLCNENLDSNDIKSWNMTFKQNIKFSN</sequence>
<reference evidence="4 5" key="1">
    <citation type="submission" date="2020-02" db="EMBL/GenBank/DDBJ databases">
        <title>Genome assembly of a novel Clostridium senegalense strain.</title>
        <authorList>
            <person name="Gupta T.B."/>
            <person name="Jauregui R."/>
            <person name="Maclean P."/>
            <person name="Nawarathana A."/>
            <person name="Brightwell G."/>
        </authorList>
    </citation>
    <scope>NUCLEOTIDE SEQUENCE [LARGE SCALE GENOMIC DNA]</scope>
    <source>
        <strain evidence="4 5">AGRFS4</strain>
    </source>
</reference>
<dbReference type="PANTHER" id="PTHR35527">
    <property type="entry name" value="CHOLOYLGLYCINE HYDROLASE"/>
    <property type="match status" value="1"/>
</dbReference>
<protein>
    <submittedName>
        <fullName evidence="4">Choloylglycine hydrolase family protein</fullName>
    </submittedName>
</protein>
<name>A0A6M0H5D3_9CLOT</name>
<dbReference type="RefSeq" id="WP_199870545.1">
    <property type="nucleotide sequence ID" value="NZ_JAAGPU010000028.1"/>
</dbReference>
<evidence type="ECO:0000313" key="5">
    <source>
        <dbReference type="Proteomes" id="UP000481872"/>
    </source>
</evidence>
<organism evidence="4 5">
    <name type="scientific">Clostridium senegalense</name>
    <dbReference type="NCBI Taxonomy" id="1465809"/>
    <lineage>
        <taxon>Bacteria</taxon>
        <taxon>Bacillati</taxon>
        <taxon>Bacillota</taxon>
        <taxon>Clostridia</taxon>
        <taxon>Eubacteriales</taxon>
        <taxon>Clostridiaceae</taxon>
        <taxon>Clostridium</taxon>
    </lineage>
</organism>
<dbReference type="InterPro" id="IPR029055">
    <property type="entry name" value="Ntn_hydrolases_N"/>
</dbReference>
<proteinExistence type="inferred from homology"/>
<feature type="domain" description="Choloylglycine hydrolase/NAAA C-terminal" evidence="3">
    <location>
        <begin position="2"/>
        <end position="316"/>
    </location>
</feature>
<dbReference type="SUPFAM" id="SSF56235">
    <property type="entry name" value="N-terminal nucleophile aminohydrolases (Ntn hydrolases)"/>
    <property type="match status" value="1"/>
</dbReference>
<evidence type="ECO:0000313" key="4">
    <source>
        <dbReference type="EMBL" id="NEU05925.1"/>
    </source>
</evidence>
<dbReference type="InterPro" id="IPR052193">
    <property type="entry name" value="Peptidase_C59"/>
</dbReference>
<comment type="similarity">
    <text evidence="1">Belongs to the peptidase C59 family.</text>
</comment>
<keyword evidence="5" id="KW-1185">Reference proteome</keyword>
<dbReference type="CDD" id="cd00542">
    <property type="entry name" value="Ntn_PVA"/>
    <property type="match status" value="1"/>
</dbReference>
<dbReference type="PANTHER" id="PTHR35527:SF2">
    <property type="entry name" value="HYDROLASE"/>
    <property type="match status" value="1"/>
</dbReference>
<accession>A0A6M0H5D3</accession>
<dbReference type="InterPro" id="IPR029132">
    <property type="entry name" value="CBAH/NAAA_C"/>
</dbReference>
<evidence type="ECO:0000259" key="3">
    <source>
        <dbReference type="Pfam" id="PF02275"/>
    </source>
</evidence>
<dbReference type="GO" id="GO:0016787">
    <property type="term" value="F:hydrolase activity"/>
    <property type="evidence" value="ECO:0007669"/>
    <property type="project" value="UniProtKB-KW"/>
</dbReference>
<dbReference type="Pfam" id="PF02275">
    <property type="entry name" value="CBAH"/>
    <property type="match status" value="1"/>
</dbReference>
<evidence type="ECO:0000256" key="2">
    <source>
        <dbReference type="ARBA" id="ARBA00022801"/>
    </source>
</evidence>
<evidence type="ECO:0000256" key="1">
    <source>
        <dbReference type="ARBA" id="ARBA00006625"/>
    </source>
</evidence>
<dbReference type="Proteomes" id="UP000481872">
    <property type="component" value="Unassembled WGS sequence"/>
</dbReference>
<dbReference type="EMBL" id="JAAGPU010000028">
    <property type="protein sequence ID" value="NEU05925.1"/>
    <property type="molecule type" value="Genomic_DNA"/>
</dbReference>